<evidence type="ECO:0000256" key="1">
    <source>
        <dbReference type="SAM" id="MobiDB-lite"/>
    </source>
</evidence>
<feature type="compositionally biased region" description="Polar residues" evidence="1">
    <location>
        <begin position="116"/>
        <end position="134"/>
    </location>
</feature>
<organism evidence="2 3">
    <name type="scientific">Serendipita vermifera MAFF 305830</name>
    <dbReference type="NCBI Taxonomy" id="933852"/>
    <lineage>
        <taxon>Eukaryota</taxon>
        <taxon>Fungi</taxon>
        <taxon>Dikarya</taxon>
        <taxon>Basidiomycota</taxon>
        <taxon>Agaricomycotina</taxon>
        <taxon>Agaricomycetes</taxon>
        <taxon>Sebacinales</taxon>
        <taxon>Serendipitaceae</taxon>
        <taxon>Serendipita</taxon>
    </lineage>
</organism>
<evidence type="ECO:0000313" key="2">
    <source>
        <dbReference type="EMBL" id="KIM29829.1"/>
    </source>
</evidence>
<gene>
    <name evidence="2" type="ORF">M408DRAFT_22700</name>
</gene>
<sequence length="337" mass="37149">MDNQPNSRVASSSYPRRATISRTHSVPINPNTFVFPNGACSPGSPNSPHNPHAFPLGQHNAVRSSHSSYPASGTQNITFNNYSTAASRTGSNAQRPQHTKSHSRSYSGENVHHYRQGSQSSSNYSPLVHPQSQKCKGRTPSPVGPAAFYPSSSPPLSPGAFADALAPVHPLYKGLPRTESGLIPIPLSHRFNRGEIVMTRTTRRLMKTSSTGRLTARHPCLILESTSTHVRVLQMTSHVNLTVDQVRAVGAELQHWLARDDIDHRDQFGRRGLETSPPSNRAGYIWVGDGGEWVPVEHVKYLTGTRVEEGEIRRLESFAEYHVTNLPFRGYNEQPSP</sequence>
<feature type="compositionally biased region" description="Polar residues" evidence="1">
    <location>
        <begin position="1"/>
        <end position="34"/>
    </location>
</feature>
<dbReference type="AlphaFoldDB" id="A0A0C3BCH4"/>
<name>A0A0C3BCH4_SERVB</name>
<accession>A0A0C3BCH4</accession>
<dbReference type="EMBL" id="KN824287">
    <property type="protein sequence ID" value="KIM29829.1"/>
    <property type="molecule type" value="Genomic_DNA"/>
</dbReference>
<reference evidence="2 3" key="1">
    <citation type="submission" date="2014-04" db="EMBL/GenBank/DDBJ databases">
        <authorList>
            <consortium name="DOE Joint Genome Institute"/>
            <person name="Kuo A."/>
            <person name="Zuccaro A."/>
            <person name="Kohler A."/>
            <person name="Nagy L.G."/>
            <person name="Floudas D."/>
            <person name="Copeland A."/>
            <person name="Barry K.W."/>
            <person name="Cichocki N."/>
            <person name="Veneault-Fourrey C."/>
            <person name="LaButti K."/>
            <person name="Lindquist E.A."/>
            <person name="Lipzen A."/>
            <person name="Lundell T."/>
            <person name="Morin E."/>
            <person name="Murat C."/>
            <person name="Sun H."/>
            <person name="Tunlid A."/>
            <person name="Henrissat B."/>
            <person name="Grigoriev I.V."/>
            <person name="Hibbett D.S."/>
            <person name="Martin F."/>
            <person name="Nordberg H.P."/>
            <person name="Cantor M.N."/>
            <person name="Hua S.X."/>
        </authorList>
    </citation>
    <scope>NUCLEOTIDE SEQUENCE [LARGE SCALE GENOMIC DNA]</scope>
    <source>
        <strain evidence="2 3">MAFF 305830</strain>
    </source>
</reference>
<feature type="region of interest" description="Disordered" evidence="1">
    <location>
        <begin position="1"/>
        <end position="152"/>
    </location>
</feature>
<keyword evidence="3" id="KW-1185">Reference proteome</keyword>
<evidence type="ECO:0000313" key="3">
    <source>
        <dbReference type="Proteomes" id="UP000054097"/>
    </source>
</evidence>
<proteinExistence type="predicted"/>
<dbReference type="OrthoDB" id="3250080at2759"/>
<dbReference type="Proteomes" id="UP000054097">
    <property type="component" value="Unassembled WGS sequence"/>
</dbReference>
<protein>
    <submittedName>
        <fullName evidence="2">Uncharacterized protein</fullName>
    </submittedName>
</protein>
<dbReference type="HOGENOM" id="CLU_824295_0_0_1"/>
<feature type="compositionally biased region" description="Low complexity" evidence="1">
    <location>
        <begin position="41"/>
        <end position="52"/>
    </location>
</feature>
<feature type="compositionally biased region" description="Polar residues" evidence="1">
    <location>
        <begin position="61"/>
        <end position="96"/>
    </location>
</feature>
<reference evidence="3" key="2">
    <citation type="submission" date="2015-01" db="EMBL/GenBank/DDBJ databases">
        <title>Evolutionary Origins and Diversification of the Mycorrhizal Mutualists.</title>
        <authorList>
            <consortium name="DOE Joint Genome Institute"/>
            <consortium name="Mycorrhizal Genomics Consortium"/>
            <person name="Kohler A."/>
            <person name="Kuo A."/>
            <person name="Nagy L.G."/>
            <person name="Floudas D."/>
            <person name="Copeland A."/>
            <person name="Barry K.W."/>
            <person name="Cichocki N."/>
            <person name="Veneault-Fourrey C."/>
            <person name="LaButti K."/>
            <person name="Lindquist E.A."/>
            <person name="Lipzen A."/>
            <person name="Lundell T."/>
            <person name="Morin E."/>
            <person name="Murat C."/>
            <person name="Riley R."/>
            <person name="Ohm R."/>
            <person name="Sun H."/>
            <person name="Tunlid A."/>
            <person name="Henrissat B."/>
            <person name="Grigoriev I.V."/>
            <person name="Hibbett D.S."/>
            <person name="Martin F."/>
        </authorList>
    </citation>
    <scope>NUCLEOTIDE SEQUENCE [LARGE SCALE GENOMIC DNA]</scope>
    <source>
        <strain evidence="3">MAFF 305830</strain>
    </source>
</reference>